<dbReference type="KEGG" id="vbl:L21SP4_01425"/>
<dbReference type="GO" id="GO:0003700">
    <property type="term" value="F:DNA-binding transcription factor activity"/>
    <property type="evidence" value="ECO:0007669"/>
    <property type="project" value="InterPro"/>
</dbReference>
<dbReference type="InterPro" id="IPR018060">
    <property type="entry name" value="HTH_AraC"/>
</dbReference>
<dbReference type="SMART" id="SM00342">
    <property type="entry name" value="HTH_ARAC"/>
    <property type="match status" value="1"/>
</dbReference>
<dbReference type="STRING" id="1307763.L21SP4_01425"/>
<evidence type="ECO:0000313" key="5">
    <source>
        <dbReference type="EMBL" id="AKJ64672.1"/>
    </source>
</evidence>
<dbReference type="SUPFAM" id="SSF46689">
    <property type="entry name" value="Homeodomain-like"/>
    <property type="match status" value="2"/>
</dbReference>
<dbReference type="PROSITE" id="PS00041">
    <property type="entry name" value="HTH_ARAC_FAMILY_1"/>
    <property type="match status" value="1"/>
</dbReference>
<dbReference type="RefSeq" id="WP_052881979.1">
    <property type="nucleotide sequence ID" value="NZ_CP010904.1"/>
</dbReference>
<dbReference type="GO" id="GO:0043565">
    <property type="term" value="F:sequence-specific DNA binding"/>
    <property type="evidence" value="ECO:0007669"/>
    <property type="project" value="InterPro"/>
</dbReference>
<evidence type="ECO:0000256" key="1">
    <source>
        <dbReference type="ARBA" id="ARBA00023015"/>
    </source>
</evidence>
<feature type="domain" description="HTH araC/xylS-type" evidence="4">
    <location>
        <begin position="187"/>
        <end position="285"/>
    </location>
</feature>
<dbReference type="PROSITE" id="PS01124">
    <property type="entry name" value="HTH_ARAC_FAMILY_2"/>
    <property type="match status" value="1"/>
</dbReference>
<sequence>MDVSSNLWATLAEEGCRVSLPINEFEGYGIDSGLVVPQNLLLFVRTPRLRPADRKAVAHHRFVLMIVLKTPATVMVNEHSLYLPEGGALLIHPHQPHYYLIPRDPLAWMFITFDLPQPAYGPLRNRPVALGEAEAIQIRTLFDLYARRGVGSCALCTAALLRQMEFKTRGGPPPVRDDNDPRTRICQKINSYIYDHLDEPFSIDDLARDLGYSPSHLRLVFRESIHLPLGTFIRQTRIHHAQALLRESALSIKEIGFACGFSSPSAFCRSFQREVGVSPRAFRQRQRK</sequence>
<dbReference type="Proteomes" id="UP000035268">
    <property type="component" value="Chromosome"/>
</dbReference>
<evidence type="ECO:0000313" key="6">
    <source>
        <dbReference type="Proteomes" id="UP000035268"/>
    </source>
</evidence>
<dbReference type="InterPro" id="IPR009057">
    <property type="entry name" value="Homeodomain-like_sf"/>
</dbReference>
<keyword evidence="6" id="KW-1185">Reference proteome</keyword>
<evidence type="ECO:0000259" key="4">
    <source>
        <dbReference type="PROSITE" id="PS01124"/>
    </source>
</evidence>
<gene>
    <name evidence="5" type="ORF">L21SP4_01425</name>
</gene>
<dbReference type="AlphaFoldDB" id="A0A0G3EGX3"/>
<dbReference type="Pfam" id="PF12833">
    <property type="entry name" value="HTH_18"/>
    <property type="match status" value="1"/>
</dbReference>
<dbReference type="Pfam" id="PF02311">
    <property type="entry name" value="AraC_binding"/>
    <property type="match status" value="1"/>
</dbReference>
<dbReference type="Gene3D" id="1.10.10.60">
    <property type="entry name" value="Homeodomain-like"/>
    <property type="match status" value="2"/>
</dbReference>
<dbReference type="PANTHER" id="PTHR43280:SF2">
    <property type="entry name" value="HTH-TYPE TRANSCRIPTIONAL REGULATOR EXSA"/>
    <property type="match status" value="1"/>
</dbReference>
<organism evidence="5 6">
    <name type="scientific">Kiritimatiella glycovorans</name>
    <dbReference type="NCBI Taxonomy" id="1307763"/>
    <lineage>
        <taxon>Bacteria</taxon>
        <taxon>Pseudomonadati</taxon>
        <taxon>Kiritimatiellota</taxon>
        <taxon>Kiritimatiellia</taxon>
        <taxon>Kiritimatiellales</taxon>
        <taxon>Kiritimatiellaceae</taxon>
        <taxon>Kiritimatiella</taxon>
    </lineage>
</organism>
<dbReference type="PANTHER" id="PTHR43280">
    <property type="entry name" value="ARAC-FAMILY TRANSCRIPTIONAL REGULATOR"/>
    <property type="match status" value="1"/>
</dbReference>
<keyword evidence="1" id="KW-0805">Transcription regulation</keyword>
<evidence type="ECO:0000256" key="2">
    <source>
        <dbReference type="ARBA" id="ARBA00023125"/>
    </source>
</evidence>
<dbReference type="OrthoDB" id="191145at2"/>
<keyword evidence="2" id="KW-0238">DNA-binding</keyword>
<dbReference type="InterPro" id="IPR003313">
    <property type="entry name" value="AraC-bd"/>
</dbReference>
<keyword evidence="3" id="KW-0804">Transcription</keyword>
<reference evidence="6" key="1">
    <citation type="submission" date="2015-02" db="EMBL/GenBank/DDBJ databases">
        <title>Description and complete genome sequence of the first cultured representative of the subdivision 5 of the Verrucomicrobia phylum.</title>
        <authorList>
            <person name="Spring S."/>
            <person name="Bunk B."/>
            <person name="Sproer C."/>
            <person name="Klenk H.-P."/>
        </authorList>
    </citation>
    <scope>NUCLEOTIDE SEQUENCE [LARGE SCALE GENOMIC DNA]</scope>
    <source>
        <strain evidence="6">L21-Fru-AB</strain>
    </source>
</reference>
<protein>
    <submittedName>
        <fullName evidence="5">AraC family transcriptional regulator</fullName>
    </submittedName>
</protein>
<dbReference type="SUPFAM" id="SSF51215">
    <property type="entry name" value="Regulatory protein AraC"/>
    <property type="match status" value="1"/>
</dbReference>
<accession>A0A0G3EGX3</accession>
<name>A0A0G3EGX3_9BACT</name>
<dbReference type="EMBL" id="CP010904">
    <property type="protein sequence ID" value="AKJ64672.1"/>
    <property type="molecule type" value="Genomic_DNA"/>
</dbReference>
<dbReference type="InterPro" id="IPR018062">
    <property type="entry name" value="HTH_AraC-typ_CS"/>
</dbReference>
<reference evidence="5 6" key="2">
    <citation type="journal article" date="2016" name="ISME J.">
        <title>Characterization of the first cultured representative of Verrucomicrobia subdivision 5 indicates the proposal of a novel phylum.</title>
        <authorList>
            <person name="Spring S."/>
            <person name="Bunk B."/>
            <person name="Sproer C."/>
            <person name="Schumann P."/>
            <person name="Rohde M."/>
            <person name="Tindall B.J."/>
            <person name="Klenk H.P."/>
        </authorList>
    </citation>
    <scope>NUCLEOTIDE SEQUENCE [LARGE SCALE GENOMIC DNA]</scope>
    <source>
        <strain evidence="5 6">L21-Fru-AB</strain>
    </source>
</reference>
<dbReference type="InterPro" id="IPR037923">
    <property type="entry name" value="HTH-like"/>
</dbReference>
<proteinExistence type="predicted"/>
<evidence type="ECO:0000256" key="3">
    <source>
        <dbReference type="ARBA" id="ARBA00023163"/>
    </source>
</evidence>
<dbReference type="PRINTS" id="PR00032">
    <property type="entry name" value="HTHARAC"/>
</dbReference>
<dbReference type="InterPro" id="IPR020449">
    <property type="entry name" value="Tscrpt_reg_AraC-type_HTH"/>
</dbReference>